<evidence type="ECO:0000259" key="1">
    <source>
        <dbReference type="Pfam" id="PF00501"/>
    </source>
</evidence>
<dbReference type="AlphaFoldDB" id="A0A9W8EEA7"/>
<dbReference type="EMBL" id="JANBQB010000030">
    <property type="protein sequence ID" value="KAJ1984101.1"/>
    <property type="molecule type" value="Genomic_DNA"/>
</dbReference>
<evidence type="ECO:0000313" key="2">
    <source>
        <dbReference type="EMBL" id="KAJ1984101.1"/>
    </source>
</evidence>
<dbReference type="GO" id="GO:0043041">
    <property type="term" value="P:amino acid activation for nonribosomal peptide biosynthetic process"/>
    <property type="evidence" value="ECO:0007669"/>
    <property type="project" value="TreeGrafter"/>
</dbReference>
<dbReference type="Gene3D" id="3.30.559.30">
    <property type="entry name" value="Nonribosomal peptide synthetase, condensation domain"/>
    <property type="match status" value="1"/>
</dbReference>
<sequence length="397" mass="43013">MSREFITTQAVWQQFAPELAEAAPLPLWKPVPGEQGIRAHHQGLGNVKFSSLSTQEQARALMVSWVILAHRHAASGPITFGKMAHHTSSLDKATNTPLVWPQVVQVDSQDSVARVASRIQLESNDQLSVDEIVKLLGRPASWRLVDTILAVDERIPQPMLSQAILSLKAAIQHHQCSLLLCLAGEPGAPEAVWVFDQAIYSPAAIPRLAMQFETVLRSVVAMALESGQTTRVCDIAWVSPEDQAQLATLSTTPAGVRSSLTAVQDLFSQWVSKAPDRLALVSQSRSVTYREFASYVGSLAYMLQTQYSVTRGTLVAFIGERSVESAVAIMAVVQTGAAFVPIHNQFPADRIAYTLADSACMVILTTENDAALVPTGYAGLVVTVDKFCTTIPVKQAQ</sequence>
<dbReference type="InterPro" id="IPR042099">
    <property type="entry name" value="ANL_N_sf"/>
</dbReference>
<dbReference type="OrthoDB" id="329835at2759"/>
<dbReference type="GO" id="GO:0044550">
    <property type="term" value="P:secondary metabolite biosynthetic process"/>
    <property type="evidence" value="ECO:0007669"/>
    <property type="project" value="TreeGrafter"/>
</dbReference>
<keyword evidence="3" id="KW-1185">Reference proteome</keyword>
<dbReference type="Proteomes" id="UP001151582">
    <property type="component" value="Unassembled WGS sequence"/>
</dbReference>
<dbReference type="GO" id="GO:0005737">
    <property type="term" value="C:cytoplasm"/>
    <property type="evidence" value="ECO:0007669"/>
    <property type="project" value="TreeGrafter"/>
</dbReference>
<dbReference type="SUPFAM" id="SSF52777">
    <property type="entry name" value="CoA-dependent acyltransferases"/>
    <property type="match status" value="1"/>
</dbReference>
<name>A0A9W8EEA7_9FUNG</name>
<reference evidence="2" key="1">
    <citation type="submission" date="2022-07" db="EMBL/GenBank/DDBJ databases">
        <title>Phylogenomic reconstructions and comparative analyses of Kickxellomycotina fungi.</title>
        <authorList>
            <person name="Reynolds N.K."/>
            <person name="Stajich J.E."/>
            <person name="Barry K."/>
            <person name="Grigoriev I.V."/>
            <person name="Crous P."/>
            <person name="Smith M.E."/>
        </authorList>
    </citation>
    <scope>NUCLEOTIDE SEQUENCE</scope>
    <source>
        <strain evidence="2">RSA 567</strain>
    </source>
</reference>
<evidence type="ECO:0000313" key="3">
    <source>
        <dbReference type="Proteomes" id="UP001151582"/>
    </source>
</evidence>
<dbReference type="Pfam" id="PF00501">
    <property type="entry name" value="AMP-binding"/>
    <property type="match status" value="1"/>
</dbReference>
<feature type="domain" description="AMP-dependent synthetase/ligase" evidence="1">
    <location>
        <begin position="267"/>
        <end position="369"/>
    </location>
</feature>
<gene>
    <name evidence="2" type="ORF">H4R34_000854</name>
</gene>
<accession>A0A9W8EEA7</accession>
<dbReference type="SUPFAM" id="SSF56801">
    <property type="entry name" value="Acetyl-CoA synthetase-like"/>
    <property type="match status" value="1"/>
</dbReference>
<comment type="caution">
    <text evidence="2">The sequence shown here is derived from an EMBL/GenBank/DDBJ whole genome shotgun (WGS) entry which is preliminary data.</text>
</comment>
<feature type="non-terminal residue" evidence="2">
    <location>
        <position position="397"/>
    </location>
</feature>
<dbReference type="PANTHER" id="PTHR45527:SF1">
    <property type="entry name" value="FATTY ACID SYNTHASE"/>
    <property type="match status" value="1"/>
</dbReference>
<organism evidence="2 3">
    <name type="scientific">Dimargaris verticillata</name>
    <dbReference type="NCBI Taxonomy" id="2761393"/>
    <lineage>
        <taxon>Eukaryota</taxon>
        <taxon>Fungi</taxon>
        <taxon>Fungi incertae sedis</taxon>
        <taxon>Zoopagomycota</taxon>
        <taxon>Kickxellomycotina</taxon>
        <taxon>Dimargaritomycetes</taxon>
        <taxon>Dimargaritales</taxon>
        <taxon>Dimargaritaceae</taxon>
        <taxon>Dimargaris</taxon>
    </lineage>
</organism>
<dbReference type="InterPro" id="IPR000873">
    <property type="entry name" value="AMP-dep_synth/lig_dom"/>
</dbReference>
<dbReference type="Gene3D" id="3.40.50.12780">
    <property type="entry name" value="N-terminal domain of ligase-like"/>
    <property type="match status" value="1"/>
</dbReference>
<dbReference type="GO" id="GO:0031177">
    <property type="term" value="F:phosphopantetheine binding"/>
    <property type="evidence" value="ECO:0007669"/>
    <property type="project" value="TreeGrafter"/>
</dbReference>
<dbReference type="PANTHER" id="PTHR45527">
    <property type="entry name" value="NONRIBOSOMAL PEPTIDE SYNTHETASE"/>
    <property type="match status" value="1"/>
</dbReference>
<protein>
    <recommendedName>
        <fullName evidence="1">AMP-dependent synthetase/ligase domain-containing protein</fullName>
    </recommendedName>
</protein>
<proteinExistence type="predicted"/>